<evidence type="ECO:0000256" key="1">
    <source>
        <dbReference type="SAM" id="MobiDB-lite"/>
    </source>
</evidence>
<organism evidence="2 3">
    <name type="scientific">Synaphobranchus kaupii</name>
    <name type="common">Kaup's arrowtooth eel</name>
    <dbReference type="NCBI Taxonomy" id="118154"/>
    <lineage>
        <taxon>Eukaryota</taxon>
        <taxon>Metazoa</taxon>
        <taxon>Chordata</taxon>
        <taxon>Craniata</taxon>
        <taxon>Vertebrata</taxon>
        <taxon>Euteleostomi</taxon>
        <taxon>Actinopterygii</taxon>
        <taxon>Neopterygii</taxon>
        <taxon>Teleostei</taxon>
        <taxon>Anguilliformes</taxon>
        <taxon>Synaphobranchidae</taxon>
        <taxon>Synaphobranchus</taxon>
    </lineage>
</organism>
<comment type="caution">
    <text evidence="2">The sequence shown here is derived from an EMBL/GenBank/DDBJ whole genome shotgun (WGS) entry which is preliminary data.</text>
</comment>
<dbReference type="AlphaFoldDB" id="A0A9Q1EFK6"/>
<name>A0A9Q1EFK6_SYNKA</name>
<gene>
    <name evidence="2" type="ORF">SKAU_G00368470</name>
</gene>
<keyword evidence="3" id="KW-1185">Reference proteome</keyword>
<evidence type="ECO:0000313" key="3">
    <source>
        <dbReference type="Proteomes" id="UP001152622"/>
    </source>
</evidence>
<evidence type="ECO:0000313" key="2">
    <source>
        <dbReference type="EMBL" id="KAJ8337881.1"/>
    </source>
</evidence>
<feature type="compositionally biased region" description="Basic and acidic residues" evidence="1">
    <location>
        <begin position="104"/>
        <end position="113"/>
    </location>
</feature>
<accession>A0A9Q1EFK6</accession>
<proteinExistence type="predicted"/>
<sequence>MPAEHANIAAGEGGGGTYTRCQRVYELEASRMRNKAEATANTCTKKPRYTTGQRRDVVPTSCPCESCPTAATKGTLQAKLVKYCVTIEQEGVLATAQIRPRAGPRAEEERDYRISPAHARSRLEPPAAAYGGSACAPGGGRETEVTARGSGLRPAPSRLMPLCLSGTQ</sequence>
<reference evidence="2" key="1">
    <citation type="journal article" date="2023" name="Science">
        <title>Genome structures resolve the early diversification of teleost fishes.</title>
        <authorList>
            <person name="Parey E."/>
            <person name="Louis A."/>
            <person name="Montfort J."/>
            <person name="Bouchez O."/>
            <person name="Roques C."/>
            <person name="Iampietro C."/>
            <person name="Lluch J."/>
            <person name="Castinel A."/>
            <person name="Donnadieu C."/>
            <person name="Desvignes T."/>
            <person name="Floi Bucao C."/>
            <person name="Jouanno E."/>
            <person name="Wen M."/>
            <person name="Mejri S."/>
            <person name="Dirks R."/>
            <person name="Jansen H."/>
            <person name="Henkel C."/>
            <person name="Chen W.J."/>
            <person name="Zahm M."/>
            <person name="Cabau C."/>
            <person name="Klopp C."/>
            <person name="Thompson A.W."/>
            <person name="Robinson-Rechavi M."/>
            <person name="Braasch I."/>
            <person name="Lecointre G."/>
            <person name="Bobe J."/>
            <person name="Postlethwait J.H."/>
            <person name="Berthelot C."/>
            <person name="Roest Crollius H."/>
            <person name="Guiguen Y."/>
        </authorList>
    </citation>
    <scope>NUCLEOTIDE SEQUENCE</scope>
    <source>
        <strain evidence="2">WJC10195</strain>
    </source>
</reference>
<feature type="region of interest" description="Disordered" evidence="1">
    <location>
        <begin position="100"/>
        <end position="168"/>
    </location>
</feature>
<dbReference type="Proteomes" id="UP001152622">
    <property type="component" value="Chromosome 18"/>
</dbReference>
<protein>
    <submittedName>
        <fullName evidence="2">Uncharacterized protein</fullName>
    </submittedName>
</protein>
<dbReference type="EMBL" id="JAINUF010000018">
    <property type="protein sequence ID" value="KAJ8337881.1"/>
    <property type="molecule type" value="Genomic_DNA"/>
</dbReference>